<reference evidence="2" key="1">
    <citation type="journal article" date="2019" name="Int. J. Syst. Evol. Microbiol.">
        <title>The Global Catalogue of Microorganisms (GCM) 10K type strain sequencing project: providing services to taxonomists for standard genome sequencing and annotation.</title>
        <authorList>
            <consortium name="The Broad Institute Genomics Platform"/>
            <consortium name="The Broad Institute Genome Sequencing Center for Infectious Disease"/>
            <person name="Wu L."/>
            <person name="Ma J."/>
        </authorList>
    </citation>
    <scope>NUCLEOTIDE SEQUENCE [LARGE SCALE GENOMIC DNA]</scope>
    <source>
        <strain evidence="2">JCM 16908</strain>
    </source>
</reference>
<accession>A0ABP7J183</accession>
<dbReference type="Proteomes" id="UP001500888">
    <property type="component" value="Unassembled WGS sequence"/>
</dbReference>
<name>A0ABP7J183_9ACTN</name>
<gene>
    <name evidence="1" type="ORF">GCM10022226_61730</name>
</gene>
<comment type="caution">
    <text evidence="1">The sequence shown here is derived from an EMBL/GenBank/DDBJ whole genome shotgun (WGS) entry which is preliminary data.</text>
</comment>
<evidence type="ECO:0000313" key="2">
    <source>
        <dbReference type="Proteomes" id="UP001500888"/>
    </source>
</evidence>
<dbReference type="RefSeq" id="WP_344948131.1">
    <property type="nucleotide sequence ID" value="NZ_BAAAZR010000031.1"/>
</dbReference>
<evidence type="ECO:0000313" key="1">
    <source>
        <dbReference type="EMBL" id="GAA3832168.1"/>
    </source>
</evidence>
<keyword evidence="2" id="KW-1185">Reference proteome</keyword>
<sequence length="60" mass="6981">MDAIAAKAHDRPRRVVVDGRIDYVDPHPQSFHYYRLLTAINQMFANREEFGASYQPDMKA</sequence>
<dbReference type="EMBL" id="BAAAZR010000031">
    <property type="protein sequence ID" value="GAA3832168.1"/>
    <property type="molecule type" value="Genomic_DNA"/>
</dbReference>
<proteinExistence type="predicted"/>
<protein>
    <submittedName>
        <fullName evidence="1">Uncharacterized protein</fullName>
    </submittedName>
</protein>
<organism evidence="1 2">
    <name type="scientific">Sphaerisporangium flaviroseum</name>
    <dbReference type="NCBI Taxonomy" id="509199"/>
    <lineage>
        <taxon>Bacteria</taxon>
        <taxon>Bacillati</taxon>
        <taxon>Actinomycetota</taxon>
        <taxon>Actinomycetes</taxon>
        <taxon>Streptosporangiales</taxon>
        <taxon>Streptosporangiaceae</taxon>
        <taxon>Sphaerisporangium</taxon>
    </lineage>
</organism>